<dbReference type="PIRSF" id="PIRSF000865">
    <property type="entry name" value="Lipoprotein_lipase_LIPH"/>
    <property type="match status" value="1"/>
</dbReference>
<dbReference type="InterPro" id="IPR016272">
    <property type="entry name" value="Lipase_LIPH"/>
</dbReference>
<dbReference type="InterPro" id="IPR013818">
    <property type="entry name" value="Lipase"/>
</dbReference>
<feature type="active site" description="Charge relay system" evidence="5">
    <location>
        <position position="285"/>
    </location>
</feature>
<organism evidence="10 11">
    <name type="scientific">Galendromus occidentalis</name>
    <name type="common">western predatory mite</name>
    <dbReference type="NCBI Taxonomy" id="34638"/>
    <lineage>
        <taxon>Eukaryota</taxon>
        <taxon>Metazoa</taxon>
        <taxon>Ecdysozoa</taxon>
        <taxon>Arthropoda</taxon>
        <taxon>Chelicerata</taxon>
        <taxon>Arachnida</taxon>
        <taxon>Acari</taxon>
        <taxon>Parasitiformes</taxon>
        <taxon>Mesostigmata</taxon>
        <taxon>Gamasina</taxon>
        <taxon>Phytoseioidea</taxon>
        <taxon>Phytoseiidae</taxon>
        <taxon>Typhlodrominae</taxon>
        <taxon>Galendromus</taxon>
    </lineage>
</organism>
<evidence type="ECO:0000256" key="6">
    <source>
        <dbReference type="PIRSR" id="PIRSR000865-2"/>
    </source>
</evidence>
<feature type="active site" description="Charge relay system" evidence="5">
    <location>
        <position position="198"/>
    </location>
</feature>
<evidence type="ECO:0000256" key="8">
    <source>
        <dbReference type="SAM" id="SignalP"/>
    </source>
</evidence>
<dbReference type="InterPro" id="IPR033906">
    <property type="entry name" value="Lipase_N"/>
</dbReference>
<dbReference type="GeneID" id="100901968"/>
<dbReference type="InterPro" id="IPR000734">
    <property type="entry name" value="TAG_lipase"/>
</dbReference>
<keyword evidence="6" id="KW-0479">Metal-binding</keyword>
<dbReference type="GO" id="GO:0004806">
    <property type="term" value="F:triacylglycerol lipase activity"/>
    <property type="evidence" value="ECO:0007669"/>
    <property type="project" value="InterPro"/>
</dbReference>
<dbReference type="PANTHER" id="PTHR11610">
    <property type="entry name" value="LIPASE"/>
    <property type="match status" value="1"/>
</dbReference>
<protein>
    <submittedName>
        <fullName evidence="11">Pancreatic triacylglycerol lipase</fullName>
    </submittedName>
</protein>
<feature type="signal peptide" evidence="8">
    <location>
        <begin position="1"/>
        <end position="20"/>
    </location>
</feature>
<keyword evidence="10" id="KW-1185">Reference proteome</keyword>
<dbReference type="GO" id="GO:0016042">
    <property type="term" value="P:lipid catabolic process"/>
    <property type="evidence" value="ECO:0007669"/>
    <property type="project" value="TreeGrafter"/>
</dbReference>
<evidence type="ECO:0000256" key="3">
    <source>
        <dbReference type="ARBA" id="ARBA00022525"/>
    </source>
</evidence>
<dbReference type="RefSeq" id="XP_003741661.1">
    <property type="nucleotide sequence ID" value="XM_003741613.1"/>
</dbReference>
<dbReference type="Pfam" id="PF00151">
    <property type="entry name" value="Lipase"/>
    <property type="match status" value="1"/>
</dbReference>
<evidence type="ECO:0000259" key="9">
    <source>
        <dbReference type="Pfam" id="PF00151"/>
    </source>
</evidence>
<keyword evidence="3" id="KW-0964">Secreted</keyword>
<reference evidence="11" key="1">
    <citation type="submission" date="2025-08" db="UniProtKB">
        <authorList>
            <consortium name="RefSeq"/>
        </authorList>
    </citation>
    <scope>IDENTIFICATION</scope>
</reference>
<accession>A0AAJ6VX91</accession>
<keyword evidence="4" id="KW-1015">Disulfide bond</keyword>
<feature type="binding site" evidence="6">
    <location>
        <position position="212"/>
    </location>
    <ligand>
        <name>Ca(2+)</name>
        <dbReference type="ChEBI" id="CHEBI:29108"/>
    </ligand>
</feature>
<gene>
    <name evidence="11" type="primary">LOC100901968</name>
</gene>
<name>A0AAJ6VX91_9ACAR</name>
<comment type="subcellular location">
    <subcellularLocation>
        <location evidence="1">Secreted</location>
    </subcellularLocation>
</comment>
<dbReference type="CDD" id="cd00707">
    <property type="entry name" value="Pancreat_lipase_like"/>
    <property type="match status" value="1"/>
</dbReference>
<feature type="binding site" evidence="6">
    <location>
        <position position="217"/>
    </location>
    <ligand>
        <name>Ca(2+)</name>
        <dbReference type="ChEBI" id="CHEBI:29108"/>
    </ligand>
</feature>
<dbReference type="Gene3D" id="3.40.50.1820">
    <property type="entry name" value="alpha/beta hydrolase"/>
    <property type="match status" value="1"/>
</dbReference>
<evidence type="ECO:0000256" key="4">
    <source>
        <dbReference type="ARBA" id="ARBA00023157"/>
    </source>
</evidence>
<evidence type="ECO:0000313" key="11">
    <source>
        <dbReference type="RefSeq" id="XP_003741661.1"/>
    </source>
</evidence>
<dbReference type="PRINTS" id="PR00821">
    <property type="entry name" value="TAGLIPASE"/>
</dbReference>
<comment type="similarity">
    <text evidence="2 7">Belongs to the AB hydrolase superfamily. Lipase family.</text>
</comment>
<evidence type="ECO:0000256" key="5">
    <source>
        <dbReference type="PIRSR" id="PIRSR000865-1"/>
    </source>
</evidence>
<dbReference type="GO" id="GO:0046872">
    <property type="term" value="F:metal ion binding"/>
    <property type="evidence" value="ECO:0007669"/>
    <property type="project" value="UniProtKB-KW"/>
</dbReference>
<evidence type="ECO:0000256" key="7">
    <source>
        <dbReference type="RuleBase" id="RU004262"/>
    </source>
</evidence>
<sequence length="501" mass="55703">MAKKALVLAVLCARAFTAYASDDQVCLGELGCIPLRDCPQRPLNPSPDSRETINTSFLFYSRDSTDAKTIPGYKIKADTLRNTTFDASRRTMIIVHGWTDNVFLGRWMILMKDALLRNGDFNVILVDWTGGNGLPYTKASVNTRVVGAEIGLLVSKLMDTFGISPSSVHAYGHSLGGHIVGYAGKWLNGTLGRITSLDPAEPLFEFCPPPARLSRTDAQFVEVVHTDSTSFVPRFGLGMDLAVGDVDFYPNGGQRMPGCDVKGRFIQLKDKNIFQGLRIVGACNHMRAIHYVTTFLENSASNSKCLPIAFACQNYEVFERGYCSDCGSDGSRCAVMSLDGGGNERELTERLNDTVRMYFKTGPTSPFCLYHYNVELKMLRDSKNKYAREVSGEVAITINMEGEKPRSFELRQENGDDFTPGAAYRYLITSDTPLEGVTHITLTYRSNNFVFPPPLVLKYLKFTPMTAITTRMDLKKLSRMFCPKTSAVESRSTIKLSEEFC</sequence>
<keyword evidence="6" id="KW-0106">Calcium</keyword>
<dbReference type="SUPFAM" id="SSF53474">
    <property type="entry name" value="alpha/beta-Hydrolases"/>
    <property type="match status" value="1"/>
</dbReference>
<dbReference type="KEGG" id="goe:100901968"/>
<keyword evidence="8" id="KW-0732">Signal</keyword>
<dbReference type="FunFam" id="3.40.50.1820:FF:000714">
    <property type="entry name" value="Triacylglycerol lipase, putative"/>
    <property type="match status" value="1"/>
</dbReference>
<evidence type="ECO:0000313" key="10">
    <source>
        <dbReference type="Proteomes" id="UP000694867"/>
    </source>
</evidence>
<evidence type="ECO:0000256" key="1">
    <source>
        <dbReference type="ARBA" id="ARBA00004613"/>
    </source>
</evidence>
<dbReference type="GO" id="GO:0005615">
    <property type="term" value="C:extracellular space"/>
    <property type="evidence" value="ECO:0007669"/>
    <property type="project" value="TreeGrafter"/>
</dbReference>
<dbReference type="InterPro" id="IPR002331">
    <property type="entry name" value="Lipase_panc"/>
</dbReference>
<dbReference type="PANTHER" id="PTHR11610:SF185">
    <property type="entry name" value="LD47264P"/>
    <property type="match status" value="1"/>
</dbReference>
<dbReference type="PRINTS" id="PR00823">
    <property type="entry name" value="PANCLIPASE"/>
</dbReference>
<proteinExistence type="inferred from homology"/>
<feature type="active site" description="Nucleophile" evidence="5">
    <location>
        <position position="174"/>
    </location>
</feature>
<feature type="chain" id="PRO_5042557456" evidence="8">
    <location>
        <begin position="21"/>
        <end position="501"/>
    </location>
</feature>
<dbReference type="AlphaFoldDB" id="A0AAJ6VX91"/>
<dbReference type="Proteomes" id="UP000694867">
    <property type="component" value="Unplaced"/>
</dbReference>
<dbReference type="InterPro" id="IPR029058">
    <property type="entry name" value="AB_hydrolase_fold"/>
</dbReference>
<feature type="domain" description="Lipase" evidence="9">
    <location>
        <begin position="24"/>
        <end position="367"/>
    </location>
</feature>
<evidence type="ECO:0000256" key="2">
    <source>
        <dbReference type="ARBA" id="ARBA00010701"/>
    </source>
</evidence>